<evidence type="ECO:0000313" key="4">
    <source>
        <dbReference type="Proteomes" id="UP000037982"/>
    </source>
</evidence>
<dbReference type="AlphaFoldDB" id="A0A0N0Y344"/>
<dbReference type="GO" id="GO:0004674">
    <property type="term" value="F:protein serine/threonine kinase activity"/>
    <property type="evidence" value="ECO:0007669"/>
    <property type="project" value="UniProtKB-KW"/>
</dbReference>
<dbReference type="RefSeq" id="WP_053922126.1">
    <property type="nucleotide sequence ID" value="NZ_LGKG01000001.1"/>
</dbReference>
<name>A0A0N0Y344_9ACTN</name>
<dbReference type="PANTHER" id="PTHR35526:SF3">
    <property type="entry name" value="ANTI-SIGMA-F FACTOR RSBW"/>
    <property type="match status" value="1"/>
</dbReference>
<dbReference type="CDD" id="cd16936">
    <property type="entry name" value="HATPase_RsbW-like"/>
    <property type="match status" value="1"/>
</dbReference>
<dbReference type="PATRIC" id="fig|66876.3.peg.579"/>
<organism evidence="3 4">
    <name type="scientific">Streptomyces chattanoogensis</name>
    <dbReference type="NCBI Taxonomy" id="66876"/>
    <lineage>
        <taxon>Bacteria</taxon>
        <taxon>Bacillati</taxon>
        <taxon>Actinomycetota</taxon>
        <taxon>Actinomycetes</taxon>
        <taxon>Kitasatosporales</taxon>
        <taxon>Streptomycetaceae</taxon>
        <taxon>Streptomyces</taxon>
    </lineage>
</organism>
<evidence type="ECO:0000259" key="2">
    <source>
        <dbReference type="Pfam" id="PF13581"/>
    </source>
</evidence>
<keyword evidence="1" id="KW-0808">Transferase</keyword>
<accession>A0A0N0Y344</accession>
<sequence>MQKEIQAVRIRTAFYRRDRRTVRLAREFARTALADWDFPYTADDVVLCVSELATNALLHGAPPGRGYRLWLAMGVAEGPLRVEVHDSGDGVPRVPEWGGAASEESGRGLMLVSALADKWGVEERGPGKIVWCEWWPPRDGASWVDLGEFLDFVPVSIN</sequence>
<protein>
    <submittedName>
        <fullName evidence="3">ATPase</fullName>
    </submittedName>
</protein>
<dbReference type="Gene3D" id="3.30.565.10">
    <property type="entry name" value="Histidine kinase-like ATPase, C-terminal domain"/>
    <property type="match status" value="1"/>
</dbReference>
<dbReference type="InterPro" id="IPR050267">
    <property type="entry name" value="Anti-sigma-factor_SerPK"/>
</dbReference>
<keyword evidence="1" id="KW-0723">Serine/threonine-protein kinase</keyword>
<dbReference type="Proteomes" id="UP000037982">
    <property type="component" value="Unassembled WGS sequence"/>
</dbReference>
<gene>
    <name evidence="3" type="ORF">ADL29_02735</name>
</gene>
<dbReference type="InterPro" id="IPR036890">
    <property type="entry name" value="HATPase_C_sf"/>
</dbReference>
<reference evidence="4" key="1">
    <citation type="submission" date="2015-07" db="EMBL/GenBank/DDBJ databases">
        <authorList>
            <person name="Ju K.-S."/>
            <person name="Doroghazi J.R."/>
            <person name="Metcalf W.W."/>
        </authorList>
    </citation>
    <scope>NUCLEOTIDE SEQUENCE [LARGE SCALE GENOMIC DNA]</scope>
    <source>
        <strain evidence="4">NRRL ISP-5002</strain>
    </source>
</reference>
<evidence type="ECO:0000256" key="1">
    <source>
        <dbReference type="ARBA" id="ARBA00022527"/>
    </source>
</evidence>
<comment type="caution">
    <text evidence="3">The sequence shown here is derived from an EMBL/GenBank/DDBJ whole genome shotgun (WGS) entry which is preliminary data.</text>
</comment>
<keyword evidence="1" id="KW-0418">Kinase</keyword>
<evidence type="ECO:0000313" key="3">
    <source>
        <dbReference type="EMBL" id="KPC67093.1"/>
    </source>
</evidence>
<dbReference type="Pfam" id="PF13581">
    <property type="entry name" value="HATPase_c_2"/>
    <property type="match status" value="1"/>
</dbReference>
<dbReference type="PANTHER" id="PTHR35526">
    <property type="entry name" value="ANTI-SIGMA-F FACTOR RSBW-RELATED"/>
    <property type="match status" value="1"/>
</dbReference>
<keyword evidence="4" id="KW-1185">Reference proteome</keyword>
<dbReference type="InterPro" id="IPR003594">
    <property type="entry name" value="HATPase_dom"/>
</dbReference>
<dbReference type="EMBL" id="LGKG01000001">
    <property type="protein sequence ID" value="KPC67093.1"/>
    <property type="molecule type" value="Genomic_DNA"/>
</dbReference>
<dbReference type="SUPFAM" id="SSF55874">
    <property type="entry name" value="ATPase domain of HSP90 chaperone/DNA topoisomerase II/histidine kinase"/>
    <property type="match status" value="1"/>
</dbReference>
<proteinExistence type="predicted"/>
<feature type="domain" description="Histidine kinase/HSP90-like ATPase" evidence="2">
    <location>
        <begin position="19"/>
        <end position="133"/>
    </location>
</feature>